<reference evidence="8 9" key="1">
    <citation type="submission" date="2016-06" db="EMBL/GenBank/DDBJ databases">
        <title>Complete genome sequence of a saline-alkali tolerant type strain Dietzia timorensis ID05-A0528T.</title>
        <authorList>
            <person name="Wu X."/>
        </authorList>
    </citation>
    <scope>NUCLEOTIDE SEQUENCE [LARGE SCALE GENOMIC DNA]</scope>
    <source>
        <strain evidence="8 9">ID05-A0528</strain>
    </source>
</reference>
<dbReference type="PANTHER" id="PTHR42784">
    <property type="entry name" value="PYRANOSE 2-OXIDASE"/>
    <property type="match status" value="1"/>
</dbReference>
<dbReference type="STRING" id="499555.BJL86_2330"/>
<evidence type="ECO:0000313" key="9">
    <source>
        <dbReference type="Proteomes" id="UP000186104"/>
    </source>
</evidence>
<dbReference type="PANTHER" id="PTHR42784:SF1">
    <property type="entry name" value="PYRANOSE 2-OXIDASE"/>
    <property type="match status" value="1"/>
</dbReference>
<sequence length="452" mass="46252">MISYSSGAPRLPDVIIVGAGPAGAVLARRLADAGAEVRVLEAGPDTRETPRQPAALLPLSGDEPAARQIAARGRAGETVSVWRGRGPGGSGAINGAAWTPAPADVVKTWPGCTADRYARALGRAESVMLPVEVSPSPLAVTLSGVLGEPMAPGRLTVEPDGRRRDPWTAYCPERAGATLHCSAGVRELLLSGSDAAGPGGSIRAEGVVLDDGERLYGGEVVLAAGAIDTARLLRRAAANPVVQAHPEVRSTLSSAGRDAREHPETLLDLPGSLHTLLHEAPAGILGARIPLTIAGRRMEVRPYERPFHAAIPGLPEASAQIGVALLDPRSVSIVEDDRLTLSAVTDDSDREVLDAGAGLVADALATLAEARGGLAVGEVRRHTGYSQHLYATAPMGQVTDADGRVEGLDGLRVADAAILPPGLGAGPYASVFAVAEAVAESIAAGSRAGLAR</sequence>
<dbReference type="AlphaFoldDB" id="A0A173LN61"/>
<evidence type="ECO:0000256" key="3">
    <source>
        <dbReference type="ARBA" id="ARBA00022630"/>
    </source>
</evidence>
<keyword evidence="9" id="KW-1185">Reference proteome</keyword>
<dbReference type="Pfam" id="PF05199">
    <property type="entry name" value="GMC_oxred_C"/>
    <property type="match status" value="1"/>
</dbReference>
<evidence type="ECO:0000256" key="4">
    <source>
        <dbReference type="ARBA" id="ARBA00022827"/>
    </source>
</evidence>
<dbReference type="InterPro" id="IPR036188">
    <property type="entry name" value="FAD/NAD-bd_sf"/>
</dbReference>
<dbReference type="Pfam" id="PF01494">
    <property type="entry name" value="FAD_binding_3"/>
    <property type="match status" value="1"/>
</dbReference>
<dbReference type="Proteomes" id="UP000186104">
    <property type="component" value="Chromosome"/>
</dbReference>
<dbReference type="InterPro" id="IPR051473">
    <property type="entry name" value="P2Ox-like"/>
</dbReference>
<dbReference type="OrthoDB" id="9785276at2"/>
<dbReference type="InterPro" id="IPR007867">
    <property type="entry name" value="GMC_OxRtase_C"/>
</dbReference>
<keyword evidence="5" id="KW-0560">Oxidoreductase</keyword>
<evidence type="ECO:0000313" key="8">
    <source>
        <dbReference type="EMBL" id="ANI93094.1"/>
    </source>
</evidence>
<dbReference type="EMBL" id="CP015961">
    <property type="protein sequence ID" value="ANI93094.1"/>
    <property type="molecule type" value="Genomic_DNA"/>
</dbReference>
<name>A0A173LN61_9ACTN</name>
<accession>A0A173LN61</accession>
<keyword evidence="3" id="KW-0285">Flavoprotein</keyword>
<dbReference type="GO" id="GO:0016614">
    <property type="term" value="F:oxidoreductase activity, acting on CH-OH group of donors"/>
    <property type="evidence" value="ECO:0007669"/>
    <property type="project" value="InterPro"/>
</dbReference>
<comment type="similarity">
    <text evidence="2">Belongs to the GMC oxidoreductase family.</text>
</comment>
<protein>
    <submittedName>
        <fullName evidence="8">Putative GMC-type oxidoreductase in thcA 5'region</fullName>
    </submittedName>
</protein>
<evidence type="ECO:0000256" key="2">
    <source>
        <dbReference type="ARBA" id="ARBA00010790"/>
    </source>
</evidence>
<dbReference type="SUPFAM" id="SSF51905">
    <property type="entry name" value="FAD/NAD(P)-binding domain"/>
    <property type="match status" value="1"/>
</dbReference>
<evidence type="ECO:0000259" key="7">
    <source>
        <dbReference type="Pfam" id="PF05199"/>
    </source>
</evidence>
<feature type="domain" description="FAD-binding" evidence="6">
    <location>
        <begin position="13"/>
        <end position="51"/>
    </location>
</feature>
<evidence type="ECO:0000256" key="1">
    <source>
        <dbReference type="ARBA" id="ARBA00001974"/>
    </source>
</evidence>
<dbReference type="RefSeq" id="WP_067472743.1">
    <property type="nucleotide sequence ID" value="NZ_CP015961.1"/>
</dbReference>
<keyword evidence="4" id="KW-0274">FAD</keyword>
<evidence type="ECO:0000256" key="5">
    <source>
        <dbReference type="ARBA" id="ARBA00023002"/>
    </source>
</evidence>
<dbReference type="GO" id="GO:0071949">
    <property type="term" value="F:FAD binding"/>
    <property type="evidence" value="ECO:0007669"/>
    <property type="project" value="InterPro"/>
</dbReference>
<comment type="cofactor">
    <cofactor evidence="1">
        <name>FAD</name>
        <dbReference type="ChEBI" id="CHEBI:57692"/>
    </cofactor>
</comment>
<organism evidence="8 9">
    <name type="scientific">Dietzia timorensis</name>
    <dbReference type="NCBI Taxonomy" id="499555"/>
    <lineage>
        <taxon>Bacteria</taxon>
        <taxon>Bacillati</taxon>
        <taxon>Actinomycetota</taxon>
        <taxon>Actinomycetes</taxon>
        <taxon>Mycobacteriales</taxon>
        <taxon>Dietziaceae</taxon>
        <taxon>Dietzia</taxon>
    </lineage>
</organism>
<evidence type="ECO:0000259" key="6">
    <source>
        <dbReference type="Pfam" id="PF01494"/>
    </source>
</evidence>
<feature type="domain" description="Glucose-methanol-choline oxidoreductase C-terminal" evidence="7">
    <location>
        <begin position="343"/>
        <end position="435"/>
    </location>
</feature>
<dbReference type="KEGG" id="dtm:BJL86_2330"/>
<gene>
    <name evidence="8" type="ORF">BJL86_2330</name>
</gene>
<proteinExistence type="inferred from homology"/>
<dbReference type="InterPro" id="IPR002938">
    <property type="entry name" value="FAD-bd"/>
</dbReference>
<dbReference type="Gene3D" id="3.50.50.60">
    <property type="entry name" value="FAD/NAD(P)-binding domain"/>
    <property type="match status" value="2"/>
</dbReference>